<dbReference type="Proteomes" id="UP001057291">
    <property type="component" value="Unassembled WGS sequence"/>
</dbReference>
<dbReference type="EMBL" id="BOQE01000001">
    <property type="protein sequence ID" value="GIM48101.1"/>
    <property type="molecule type" value="Genomic_DNA"/>
</dbReference>
<sequence>MRKIAITLLLLTLPAQTAFADAQPGNRIITLGADLTPQEKASILTEFKHSDKDTMIVVSYQDEVHYFPDTKLTGRELSSCLITIKNKGEGISVTKSPNIIQVSGEMYENALLTAGVQDADIYVTAPEPVTGTAALTGIFKAFESATGNKLNENRVQAAGDEVQKTSELGKELGNQQLAADFVRRLKEEIQKSNPQTDADYRKIIEQIAQQMGIQLTPEQVQSLIDLLKKLNSLHIDWSALGNQIKDIGQTLGQYAKDHPQETNAIVEFFKQVFHAFQQLVQKMFH</sequence>
<feature type="signal peptide" evidence="1">
    <location>
        <begin position="1"/>
        <end position="20"/>
    </location>
</feature>
<evidence type="ECO:0000313" key="2">
    <source>
        <dbReference type="EMBL" id="GIM48101.1"/>
    </source>
</evidence>
<evidence type="ECO:0008006" key="4">
    <source>
        <dbReference type="Google" id="ProtNLM"/>
    </source>
</evidence>
<comment type="caution">
    <text evidence="2">The sequence shown here is derived from an EMBL/GenBank/DDBJ whole genome shotgun (WGS) entry which is preliminary data.</text>
</comment>
<name>A0AAV4LJS2_9BACL</name>
<keyword evidence="1" id="KW-0732">Signal</keyword>
<feature type="chain" id="PRO_5043327072" description="DUF1002 domain-containing protein" evidence="1">
    <location>
        <begin position="21"/>
        <end position="285"/>
    </location>
</feature>
<gene>
    <name evidence="2" type="ORF">DNHGIG_36500</name>
</gene>
<keyword evidence="3" id="KW-1185">Reference proteome</keyword>
<dbReference type="InterPro" id="IPR009343">
    <property type="entry name" value="DUF1002"/>
</dbReference>
<protein>
    <recommendedName>
        <fullName evidence="4">DUF1002 domain-containing protein</fullName>
    </recommendedName>
</protein>
<evidence type="ECO:0000256" key="1">
    <source>
        <dbReference type="SAM" id="SignalP"/>
    </source>
</evidence>
<accession>A0AAV4LJS2</accession>
<dbReference type="RefSeq" id="WP_282201010.1">
    <property type="nucleotide sequence ID" value="NZ_BOQE01000001.1"/>
</dbReference>
<evidence type="ECO:0000313" key="3">
    <source>
        <dbReference type="Proteomes" id="UP001057291"/>
    </source>
</evidence>
<dbReference type="Pfam" id="PF06207">
    <property type="entry name" value="DUF1002"/>
    <property type="match status" value="1"/>
</dbReference>
<organism evidence="2 3">
    <name type="scientific">Collibacillus ludicampi</name>
    <dbReference type="NCBI Taxonomy" id="2771369"/>
    <lineage>
        <taxon>Bacteria</taxon>
        <taxon>Bacillati</taxon>
        <taxon>Bacillota</taxon>
        <taxon>Bacilli</taxon>
        <taxon>Bacillales</taxon>
        <taxon>Alicyclobacillaceae</taxon>
        <taxon>Collibacillus</taxon>
    </lineage>
</organism>
<proteinExistence type="predicted"/>
<dbReference type="AlphaFoldDB" id="A0AAV4LJS2"/>
<reference evidence="2" key="1">
    <citation type="journal article" date="2023" name="Int. J. Syst. Evol. Microbiol.">
        <title>Collibacillus ludicampi gen. nov., sp. nov., a new soil bacterium of the family Alicyclobacillaceae.</title>
        <authorList>
            <person name="Jojima T."/>
            <person name="Ioku Y."/>
            <person name="Fukuta Y."/>
            <person name="Shirasaka N."/>
            <person name="Matsumura Y."/>
            <person name="Mori M."/>
        </authorList>
    </citation>
    <scope>NUCLEOTIDE SEQUENCE</scope>
    <source>
        <strain evidence="2">TP075</strain>
    </source>
</reference>